<keyword evidence="1" id="KW-1133">Transmembrane helix</keyword>
<evidence type="ECO:0000313" key="2">
    <source>
        <dbReference type="EMBL" id="RXV59024.1"/>
    </source>
</evidence>
<proteinExistence type="predicted"/>
<dbReference type="AlphaFoldDB" id="A0A4V1PP16"/>
<keyword evidence="1" id="KW-0812">Transmembrane</keyword>
<feature type="transmembrane region" description="Helical" evidence="1">
    <location>
        <begin position="20"/>
        <end position="38"/>
    </location>
</feature>
<dbReference type="RefSeq" id="WP_119448583.1">
    <property type="nucleotide sequence ID" value="NZ_QWMU01000125.1"/>
</dbReference>
<dbReference type="Pfam" id="PF19401">
    <property type="entry name" value="DUF5976"/>
    <property type="match status" value="1"/>
</dbReference>
<dbReference type="OrthoDB" id="2305157at2"/>
<gene>
    <name evidence="2" type="ORF">D6C19_11930</name>
</gene>
<keyword evidence="1" id="KW-0472">Membrane</keyword>
<dbReference type="Proteomes" id="UP000289316">
    <property type="component" value="Unassembled WGS sequence"/>
</dbReference>
<organism evidence="2 3">
    <name type="scientific">Ligilactobacillus murinus</name>
    <dbReference type="NCBI Taxonomy" id="1622"/>
    <lineage>
        <taxon>Bacteria</taxon>
        <taxon>Bacillati</taxon>
        <taxon>Bacillota</taxon>
        <taxon>Bacilli</taxon>
        <taxon>Lactobacillales</taxon>
        <taxon>Lactobacillaceae</taxon>
        <taxon>Ligilactobacillus</taxon>
    </lineage>
</organism>
<dbReference type="InterPro" id="IPR046019">
    <property type="entry name" value="DUF5976"/>
</dbReference>
<name>A0A4V1PP16_9LACO</name>
<protein>
    <submittedName>
        <fullName evidence="2">Bacteriocin</fullName>
    </submittedName>
</protein>
<reference evidence="2 3" key="1">
    <citation type="submission" date="2018-09" db="EMBL/GenBank/DDBJ databases">
        <title>Murine metabolic-syndrome-specific gut microbial biobank.</title>
        <authorList>
            <person name="Liu C."/>
        </authorList>
    </citation>
    <scope>NUCLEOTIDE SEQUENCE [LARGE SCALE GENOMIC DNA]</scope>
    <source>
        <strain evidence="2 3">C-30</strain>
    </source>
</reference>
<evidence type="ECO:0000313" key="3">
    <source>
        <dbReference type="Proteomes" id="UP000289316"/>
    </source>
</evidence>
<comment type="caution">
    <text evidence="2">The sequence shown here is derived from an EMBL/GenBank/DDBJ whole genome shotgun (WGS) entry which is preliminary data.</text>
</comment>
<dbReference type="EMBL" id="QZFR01000202">
    <property type="protein sequence ID" value="RXV59024.1"/>
    <property type="molecule type" value="Genomic_DNA"/>
</dbReference>
<feature type="transmembrane region" description="Helical" evidence="1">
    <location>
        <begin position="53"/>
        <end position="71"/>
    </location>
</feature>
<evidence type="ECO:0000256" key="1">
    <source>
        <dbReference type="SAM" id="Phobius"/>
    </source>
</evidence>
<sequence length="86" mass="9874">MKKLWNWWLAGGIKGKKRYVIFPLLEAEGVPFGIWLVSGREVSFLHFVTTPKMLLFVALCLTFAAPLLYFLDNVMGITRNDMIPLE</sequence>
<accession>A0A4V1PP16</accession>